<keyword evidence="3" id="KW-1003">Cell membrane</keyword>
<feature type="transmembrane region" description="Helical" evidence="7">
    <location>
        <begin position="145"/>
        <end position="171"/>
    </location>
</feature>
<dbReference type="Gene3D" id="1.20.81.30">
    <property type="entry name" value="Type II secretion system (T2SS), domain F"/>
    <property type="match status" value="2"/>
</dbReference>
<evidence type="ECO:0000256" key="1">
    <source>
        <dbReference type="ARBA" id="ARBA00004651"/>
    </source>
</evidence>
<keyword evidence="10" id="KW-1185">Reference proteome</keyword>
<dbReference type="InterPro" id="IPR042094">
    <property type="entry name" value="T2SS_GspF_sf"/>
</dbReference>
<keyword evidence="6 7" id="KW-0472">Membrane</keyword>
<dbReference type="NCBIfam" id="NF041012">
    <property type="entry name" value="T4P_ComGB"/>
    <property type="match status" value="1"/>
</dbReference>
<name>A0A1H3KTP8_9BACI</name>
<dbReference type="PANTHER" id="PTHR30012:SF0">
    <property type="entry name" value="TYPE II SECRETION SYSTEM PROTEIN F-RELATED"/>
    <property type="match status" value="1"/>
</dbReference>
<accession>A0A1H3KTP8</accession>
<feature type="transmembrane region" description="Helical" evidence="7">
    <location>
        <begin position="305"/>
        <end position="329"/>
    </location>
</feature>
<comment type="subcellular location">
    <subcellularLocation>
        <location evidence="1">Cell membrane</location>
        <topology evidence="1">Multi-pass membrane protein</topology>
    </subcellularLocation>
</comment>
<protein>
    <submittedName>
        <fullName evidence="9">Competence protein ComGB</fullName>
    </submittedName>
</protein>
<dbReference type="GO" id="GO:0005886">
    <property type="term" value="C:plasma membrane"/>
    <property type="evidence" value="ECO:0007669"/>
    <property type="project" value="UniProtKB-SubCell"/>
</dbReference>
<evidence type="ECO:0000256" key="6">
    <source>
        <dbReference type="ARBA" id="ARBA00023136"/>
    </source>
</evidence>
<dbReference type="Pfam" id="PF00482">
    <property type="entry name" value="T2SSF"/>
    <property type="match status" value="2"/>
</dbReference>
<evidence type="ECO:0000313" key="10">
    <source>
        <dbReference type="Proteomes" id="UP000198935"/>
    </source>
</evidence>
<keyword evidence="5 7" id="KW-1133">Transmembrane helix</keyword>
<comment type="similarity">
    <text evidence="2">Belongs to the GSP F family.</text>
</comment>
<evidence type="ECO:0000313" key="9">
    <source>
        <dbReference type="EMBL" id="SDY55128.1"/>
    </source>
</evidence>
<dbReference type="AlphaFoldDB" id="A0A1H3KTP8"/>
<organism evidence="9 10">
    <name type="scientific">Evansella caseinilytica</name>
    <dbReference type="NCBI Taxonomy" id="1503961"/>
    <lineage>
        <taxon>Bacteria</taxon>
        <taxon>Bacillati</taxon>
        <taxon>Bacillota</taxon>
        <taxon>Bacilli</taxon>
        <taxon>Bacillales</taxon>
        <taxon>Bacillaceae</taxon>
        <taxon>Evansella</taxon>
    </lineage>
</organism>
<reference evidence="10" key="1">
    <citation type="submission" date="2016-10" db="EMBL/GenBank/DDBJ databases">
        <authorList>
            <person name="Varghese N."/>
            <person name="Submissions S."/>
        </authorList>
    </citation>
    <scope>NUCLEOTIDE SEQUENCE [LARGE SCALE GENOMIC DNA]</scope>
    <source>
        <strain evidence="10">SP</strain>
    </source>
</reference>
<evidence type="ECO:0000256" key="5">
    <source>
        <dbReference type="ARBA" id="ARBA00022989"/>
    </source>
</evidence>
<dbReference type="STRING" id="1503961.SAMN05421736_102244"/>
<feature type="domain" description="Type II secretion system protein GspF" evidence="8">
    <location>
        <begin position="202"/>
        <end position="324"/>
    </location>
</feature>
<feature type="transmembrane region" description="Helical" evidence="7">
    <location>
        <begin position="102"/>
        <end position="125"/>
    </location>
</feature>
<evidence type="ECO:0000256" key="2">
    <source>
        <dbReference type="ARBA" id="ARBA00005745"/>
    </source>
</evidence>
<keyword evidence="4 7" id="KW-0812">Transmembrane</keyword>
<dbReference type="InterPro" id="IPR018076">
    <property type="entry name" value="T2SS_GspF_dom"/>
</dbReference>
<evidence type="ECO:0000256" key="7">
    <source>
        <dbReference type="SAM" id="Phobius"/>
    </source>
</evidence>
<dbReference type="EMBL" id="FNPI01000002">
    <property type="protein sequence ID" value="SDY55128.1"/>
    <property type="molecule type" value="Genomic_DNA"/>
</dbReference>
<dbReference type="InterPro" id="IPR003004">
    <property type="entry name" value="GspF/PilC"/>
</dbReference>
<sequence length="332" mass="38846">MERCEWLQHLSSLLGEGFSLSEALLLFKEFHKGAKKAWCESIYQALSNGEDFSTQLLRAGYTKDVVSYLYFVEKYGELKPGLDNAALLLKKRYELKQNIRKLLQYPVFLILCLAVIITVLSEGVFPQFQYFFSSMNQELPWFTKWMISLLSVFRLPYLFLFCVTLLFLLLWLRRKSSYQRIMLLLRIPYLRTYVQSMLSYYFSTQLSPMLLNGFSLFHALKVMEEHSKIDFFHQEAKSLSLHLQAGEPLSEVIADKEHYDRQLAAVIRMGEAKGRLGLELERYANYLFHRQFESLHRLLATLQPVIYGAIGFIVLVLFLSMMLPIFSIVDGW</sequence>
<dbReference type="PANTHER" id="PTHR30012">
    <property type="entry name" value="GENERAL SECRETION PATHWAY PROTEIN"/>
    <property type="match status" value="1"/>
</dbReference>
<proteinExistence type="inferred from homology"/>
<dbReference type="InterPro" id="IPR047692">
    <property type="entry name" value="T4P_ComGB"/>
</dbReference>
<gene>
    <name evidence="9" type="ORF">SAMN05421736_102244</name>
</gene>
<evidence type="ECO:0000259" key="8">
    <source>
        <dbReference type="Pfam" id="PF00482"/>
    </source>
</evidence>
<dbReference type="Proteomes" id="UP000198935">
    <property type="component" value="Unassembled WGS sequence"/>
</dbReference>
<feature type="domain" description="Type II secretion system protein GspF" evidence="8">
    <location>
        <begin position="6"/>
        <end position="120"/>
    </location>
</feature>
<evidence type="ECO:0000256" key="4">
    <source>
        <dbReference type="ARBA" id="ARBA00022692"/>
    </source>
</evidence>
<evidence type="ECO:0000256" key="3">
    <source>
        <dbReference type="ARBA" id="ARBA00022475"/>
    </source>
</evidence>